<keyword evidence="1" id="KW-0812">Transmembrane</keyword>
<dbReference type="RefSeq" id="WP_341837840.1">
    <property type="nucleotide sequence ID" value="NZ_CP149822.1"/>
</dbReference>
<keyword evidence="1" id="KW-1133">Transmembrane helix</keyword>
<dbReference type="Proteomes" id="UP001485459">
    <property type="component" value="Chromosome"/>
</dbReference>
<organism evidence="2 3">
    <name type="scientific">Chitinophaga pollutisoli</name>
    <dbReference type="NCBI Taxonomy" id="3133966"/>
    <lineage>
        <taxon>Bacteria</taxon>
        <taxon>Pseudomonadati</taxon>
        <taxon>Bacteroidota</taxon>
        <taxon>Chitinophagia</taxon>
        <taxon>Chitinophagales</taxon>
        <taxon>Chitinophagaceae</taxon>
        <taxon>Chitinophaga</taxon>
    </lineage>
</organism>
<sequence length="68" mass="7434">MKNLFQLKNWTIMRFVRLAVGLAAVIYAIVDQQLLLGVAGVMLMLMGIFNAGCCSGASCPVRGRSRCR</sequence>
<proteinExistence type="predicted"/>
<name>A0ABZ2YTH5_9BACT</name>
<dbReference type="EMBL" id="CP149822">
    <property type="protein sequence ID" value="WZN43018.1"/>
    <property type="molecule type" value="Genomic_DNA"/>
</dbReference>
<keyword evidence="3" id="KW-1185">Reference proteome</keyword>
<feature type="transmembrane region" description="Helical" evidence="1">
    <location>
        <begin position="36"/>
        <end position="59"/>
    </location>
</feature>
<reference evidence="3" key="1">
    <citation type="submission" date="2024-03" db="EMBL/GenBank/DDBJ databases">
        <title>Chitinophaga horti sp. nov., isolated from garden soil.</title>
        <authorList>
            <person name="Lee D.S."/>
            <person name="Han D.M."/>
            <person name="Baek J.H."/>
            <person name="Choi D.G."/>
            <person name="Jeon J.H."/>
            <person name="Jeon C.O."/>
        </authorList>
    </citation>
    <scope>NUCLEOTIDE SEQUENCE [LARGE SCALE GENOMIC DNA]</scope>
    <source>
        <strain evidence="3">GPA1</strain>
    </source>
</reference>
<keyword evidence="1" id="KW-0472">Membrane</keyword>
<gene>
    <name evidence="2" type="ORF">WJU16_08225</name>
</gene>
<protein>
    <recommendedName>
        <fullName evidence="4">DUF2892 domain-containing protein</fullName>
    </recommendedName>
</protein>
<evidence type="ECO:0000256" key="1">
    <source>
        <dbReference type="SAM" id="Phobius"/>
    </source>
</evidence>
<evidence type="ECO:0000313" key="3">
    <source>
        <dbReference type="Proteomes" id="UP001485459"/>
    </source>
</evidence>
<accession>A0ABZ2YTH5</accession>
<evidence type="ECO:0000313" key="2">
    <source>
        <dbReference type="EMBL" id="WZN43018.1"/>
    </source>
</evidence>
<feature type="transmembrane region" description="Helical" evidence="1">
    <location>
        <begin position="12"/>
        <end position="30"/>
    </location>
</feature>
<evidence type="ECO:0008006" key="4">
    <source>
        <dbReference type="Google" id="ProtNLM"/>
    </source>
</evidence>